<dbReference type="EMBL" id="JAHLJV010000005">
    <property type="protein sequence ID" value="KAK1598376.1"/>
    <property type="molecule type" value="Genomic_DNA"/>
</dbReference>
<protein>
    <submittedName>
        <fullName evidence="1">Uncharacterized protein</fullName>
    </submittedName>
</protein>
<dbReference type="Proteomes" id="UP001230504">
    <property type="component" value="Unassembled WGS sequence"/>
</dbReference>
<name>A0AAD8QAD1_9PEZI</name>
<sequence length="174" mass="19820">MADAGRWKYRWVHVLHSEQCKQLTWPRETTCCFKVGALLQAVFTTWPLRSVLSHLAWDRLVDSPDRLSFLTPGWCVLTWDGWGPGMATSPLVLNSSSYSTTPPPQAQARPQFNRSQKATCRVLLVNVLHLRLTLRLRLARVETRTVFGRGGTMSRALIISIQELKPRAPRRLIS</sequence>
<evidence type="ECO:0000313" key="1">
    <source>
        <dbReference type="EMBL" id="KAK1598376.1"/>
    </source>
</evidence>
<accession>A0AAD8QAD1</accession>
<organism evidence="1 2">
    <name type="scientific">Colletotrichum navitas</name>
    <dbReference type="NCBI Taxonomy" id="681940"/>
    <lineage>
        <taxon>Eukaryota</taxon>
        <taxon>Fungi</taxon>
        <taxon>Dikarya</taxon>
        <taxon>Ascomycota</taxon>
        <taxon>Pezizomycotina</taxon>
        <taxon>Sordariomycetes</taxon>
        <taxon>Hypocreomycetidae</taxon>
        <taxon>Glomerellales</taxon>
        <taxon>Glomerellaceae</taxon>
        <taxon>Colletotrichum</taxon>
        <taxon>Colletotrichum graminicola species complex</taxon>
    </lineage>
</organism>
<comment type="caution">
    <text evidence="1">The sequence shown here is derived from an EMBL/GenBank/DDBJ whole genome shotgun (WGS) entry which is preliminary data.</text>
</comment>
<keyword evidence="2" id="KW-1185">Reference proteome</keyword>
<gene>
    <name evidence="1" type="ORF">LY79DRAFT_287293</name>
</gene>
<reference evidence="1" key="1">
    <citation type="submission" date="2021-06" db="EMBL/GenBank/DDBJ databases">
        <title>Comparative genomics, transcriptomics and evolutionary studies reveal genomic signatures of adaptation to plant cell wall in hemibiotrophic fungi.</title>
        <authorList>
            <consortium name="DOE Joint Genome Institute"/>
            <person name="Baroncelli R."/>
            <person name="Diaz J.F."/>
            <person name="Benocci T."/>
            <person name="Peng M."/>
            <person name="Battaglia E."/>
            <person name="Haridas S."/>
            <person name="Andreopoulos W."/>
            <person name="Labutti K."/>
            <person name="Pangilinan J."/>
            <person name="Floch G.L."/>
            <person name="Makela M.R."/>
            <person name="Henrissat B."/>
            <person name="Grigoriev I.V."/>
            <person name="Crouch J.A."/>
            <person name="De Vries R.P."/>
            <person name="Sukno S.A."/>
            <person name="Thon M.R."/>
        </authorList>
    </citation>
    <scope>NUCLEOTIDE SEQUENCE</scope>
    <source>
        <strain evidence="1">CBS 125086</strain>
    </source>
</reference>
<evidence type="ECO:0000313" key="2">
    <source>
        <dbReference type="Proteomes" id="UP001230504"/>
    </source>
</evidence>
<dbReference type="RefSeq" id="XP_060419081.1">
    <property type="nucleotide sequence ID" value="XM_060552168.1"/>
</dbReference>
<proteinExistence type="predicted"/>
<dbReference type="GeneID" id="85436408"/>
<dbReference type="AlphaFoldDB" id="A0AAD8QAD1"/>